<dbReference type="PANTHER" id="PTHR35077">
    <property type="entry name" value="SIMILAR TO AI661453 PROTEIN"/>
    <property type="match status" value="1"/>
</dbReference>
<feature type="region of interest" description="Disordered" evidence="1">
    <location>
        <begin position="113"/>
        <end position="692"/>
    </location>
</feature>
<feature type="region of interest" description="Disordered" evidence="1">
    <location>
        <begin position="713"/>
        <end position="742"/>
    </location>
</feature>
<feature type="compositionally biased region" description="Basic and acidic residues" evidence="1">
    <location>
        <begin position="326"/>
        <end position="335"/>
    </location>
</feature>
<sequence>MKRGTLNFLGRKNQSLFDTNIKIKDMDNVELVLDSPAIPESGTASVRARPTVKHHASSDSFQGFAVPTPKVPLLPPVNGPKANGSVSGDRLANGSVLSVPDLVEGEIFVPPPPSMAPPPPPSVAPPPIPGIFIPPPDFMGDLNSLDLATLQHPSMPAPKPTSLAPSMEEEDLAFLKPPPMAPPKPPSTCSTSSASSIPISSPPPANVPERPKFAPPQPPTEKQHKTSKTPPPKPIRLSSMSSLDSPPQTPAPPPPVQTPTLSTFNPQSTAKLYNVPKATVLSGYENRDTRPKQMLVLEDSGSVNSAPVLVQMDGKAPKVATPSKPVSKDEQELKESLQINQPSQPPPSQPNKEVKTGKVPVQPEITKPPQTPPLKSLQLPKVNGSQVNPEPSKDKLEGSPSQSHKFSPLLDRKLRSLKNNESSGHAASPLALLMAAKEREKHRSTHPLSRENSDKRNDKKSEQPSASIHPSDSSPNSFVVIPRSNSSSSLTSQERIQESLNSVSPVEHRQTIQTPEKSSSPVLVRDPLPSTSPALSRFTAAASSSATNLVEQKQNAEPPKTQSAQPEDNKEDISMPLLPPPPEFDDLDEFMEPPPSICPPDPPVKKAPTPTPTPIPTPAPTPTPTNPNPNPNPTPTPTVIPPLPPPVLSPLPKPKPPAAPKLPPPNTDVKPKPQVQSKSQVAPAQLPSNLSPSQATLLSILQKKMLEMDHKMAPVKEAESSSDDWGTPLSDEDNKVPVVPRVTPQSKTYPVVNKTATLDMRELEGKVTKKYQETSSMKVPTSNGPSKHQYGMTFTVRPGTKQPITPVTKGES</sequence>
<accession>A0AAJ7PRP2</accession>
<dbReference type="GeneID" id="108886457"/>
<feature type="compositionally biased region" description="Polar residues" evidence="1">
    <location>
        <begin position="511"/>
        <end position="521"/>
    </location>
</feature>
<feature type="compositionally biased region" description="Pro residues" evidence="1">
    <location>
        <begin position="609"/>
        <end position="666"/>
    </location>
</feature>
<organism evidence="2 3">
    <name type="scientific">Lates calcarifer</name>
    <name type="common">Barramundi</name>
    <name type="synonym">Holocentrus calcarifer</name>
    <dbReference type="NCBI Taxonomy" id="8187"/>
    <lineage>
        <taxon>Eukaryota</taxon>
        <taxon>Metazoa</taxon>
        <taxon>Chordata</taxon>
        <taxon>Craniata</taxon>
        <taxon>Vertebrata</taxon>
        <taxon>Euteleostomi</taxon>
        <taxon>Actinopterygii</taxon>
        <taxon>Neopterygii</taxon>
        <taxon>Teleostei</taxon>
        <taxon>Neoteleostei</taxon>
        <taxon>Acanthomorphata</taxon>
        <taxon>Carangaria</taxon>
        <taxon>Carangaria incertae sedis</taxon>
        <taxon>Centropomidae</taxon>
        <taxon>Lates</taxon>
    </lineage>
</organism>
<feature type="region of interest" description="Disordered" evidence="1">
    <location>
        <begin position="40"/>
        <end position="65"/>
    </location>
</feature>
<feature type="compositionally biased region" description="Pro residues" evidence="1">
    <location>
        <begin position="176"/>
        <end position="186"/>
    </location>
</feature>
<feature type="region of interest" description="Disordered" evidence="1">
    <location>
        <begin position="767"/>
        <end position="812"/>
    </location>
</feature>
<dbReference type="KEGG" id="lcf:108886457"/>
<feature type="compositionally biased region" description="Basic and acidic residues" evidence="1">
    <location>
        <begin position="448"/>
        <end position="462"/>
    </location>
</feature>
<feature type="compositionally biased region" description="Low complexity" evidence="1">
    <location>
        <begin position="187"/>
        <end position="199"/>
    </location>
</feature>
<reference evidence="3" key="1">
    <citation type="submission" date="2025-08" db="UniProtKB">
        <authorList>
            <consortium name="RefSeq"/>
        </authorList>
    </citation>
    <scope>IDENTIFICATION</scope>
    <source>
        <tissue evidence="3">Brain</tissue>
    </source>
</reference>
<feature type="compositionally biased region" description="Polar residues" evidence="1">
    <location>
        <begin position="773"/>
        <end position="786"/>
    </location>
</feature>
<feature type="compositionally biased region" description="Pro residues" evidence="1">
    <location>
        <begin position="247"/>
        <end position="257"/>
    </location>
</feature>
<gene>
    <name evidence="3" type="primary">LOC108886457</name>
</gene>
<feature type="compositionally biased region" description="Polar residues" evidence="1">
    <location>
        <begin position="261"/>
        <end position="271"/>
    </location>
</feature>
<proteinExistence type="predicted"/>
<dbReference type="Proteomes" id="UP000694890">
    <property type="component" value="Linkage group LG12"/>
</dbReference>
<feature type="compositionally biased region" description="Polar residues" evidence="1">
    <location>
        <begin position="463"/>
        <end position="504"/>
    </location>
</feature>
<feature type="compositionally biased region" description="Polar residues" evidence="1">
    <location>
        <begin position="674"/>
        <end position="692"/>
    </location>
</feature>
<protein>
    <submittedName>
        <fullName evidence="3">LOW QUALITY PROTEIN: uncharacterized protein C6orf132 homolog</fullName>
    </submittedName>
</protein>
<name>A0AAJ7PRP2_LATCA</name>
<dbReference type="AlphaFoldDB" id="A0AAJ7PRP2"/>
<evidence type="ECO:0000313" key="2">
    <source>
        <dbReference type="Proteomes" id="UP000694890"/>
    </source>
</evidence>
<evidence type="ECO:0000313" key="3">
    <source>
        <dbReference type="RefSeq" id="XP_018536850.2"/>
    </source>
</evidence>
<feature type="compositionally biased region" description="Pro residues" evidence="1">
    <location>
        <begin position="592"/>
        <end position="602"/>
    </location>
</feature>
<dbReference type="RefSeq" id="XP_018536850.2">
    <property type="nucleotide sequence ID" value="XM_018681334.2"/>
</dbReference>
<evidence type="ECO:0000256" key="1">
    <source>
        <dbReference type="SAM" id="MobiDB-lite"/>
    </source>
</evidence>
<feature type="compositionally biased region" description="Pro residues" evidence="1">
    <location>
        <begin position="113"/>
        <end position="137"/>
    </location>
</feature>
<feature type="compositionally biased region" description="Polar residues" evidence="1">
    <location>
        <begin position="547"/>
        <end position="566"/>
    </location>
</feature>
<dbReference type="PANTHER" id="PTHR35077:SF2">
    <property type="entry name" value="SIMILAR TO AI661453 PROTEIN"/>
    <property type="match status" value="1"/>
</dbReference>